<evidence type="ECO:0000313" key="1">
    <source>
        <dbReference type="EMBL" id="KZT22005.1"/>
    </source>
</evidence>
<proteinExistence type="predicted"/>
<protein>
    <submittedName>
        <fullName evidence="1">Uncharacterized protein</fullName>
    </submittedName>
</protein>
<dbReference type="Proteomes" id="UP000076761">
    <property type="component" value="Unassembled WGS sequence"/>
</dbReference>
<reference evidence="1 2" key="1">
    <citation type="journal article" date="2016" name="Mol. Biol. Evol.">
        <title>Comparative Genomics of Early-Diverging Mushroom-Forming Fungi Provides Insights into the Origins of Lignocellulose Decay Capabilities.</title>
        <authorList>
            <person name="Nagy L.G."/>
            <person name="Riley R."/>
            <person name="Tritt A."/>
            <person name="Adam C."/>
            <person name="Daum C."/>
            <person name="Floudas D."/>
            <person name="Sun H."/>
            <person name="Yadav J.S."/>
            <person name="Pangilinan J."/>
            <person name="Larsson K.H."/>
            <person name="Matsuura K."/>
            <person name="Barry K."/>
            <person name="Labutti K."/>
            <person name="Kuo R."/>
            <person name="Ohm R.A."/>
            <person name="Bhattacharya S.S."/>
            <person name="Shirouzu T."/>
            <person name="Yoshinaga Y."/>
            <person name="Martin F.M."/>
            <person name="Grigoriev I.V."/>
            <person name="Hibbett D.S."/>
        </authorList>
    </citation>
    <scope>NUCLEOTIDE SEQUENCE [LARGE SCALE GENOMIC DNA]</scope>
    <source>
        <strain evidence="1 2">HHB14362 ss-1</strain>
    </source>
</reference>
<accession>A0A165Q701</accession>
<sequence>MSISSSVLLPFPEASTPISQWTAPPITDPSLSYNWLAEYPVFPALENVKLPPTPQALAIAESHERIKK</sequence>
<keyword evidence="2" id="KW-1185">Reference proteome</keyword>
<dbReference type="AlphaFoldDB" id="A0A165Q701"/>
<dbReference type="OrthoDB" id="3329221at2759"/>
<evidence type="ECO:0000313" key="2">
    <source>
        <dbReference type="Proteomes" id="UP000076761"/>
    </source>
</evidence>
<organism evidence="1 2">
    <name type="scientific">Neolentinus lepideus HHB14362 ss-1</name>
    <dbReference type="NCBI Taxonomy" id="1314782"/>
    <lineage>
        <taxon>Eukaryota</taxon>
        <taxon>Fungi</taxon>
        <taxon>Dikarya</taxon>
        <taxon>Basidiomycota</taxon>
        <taxon>Agaricomycotina</taxon>
        <taxon>Agaricomycetes</taxon>
        <taxon>Gloeophyllales</taxon>
        <taxon>Gloeophyllaceae</taxon>
        <taxon>Neolentinus</taxon>
    </lineage>
</organism>
<dbReference type="InParanoid" id="A0A165Q701"/>
<gene>
    <name evidence="1" type="ORF">NEOLEDRAFT_1138528</name>
</gene>
<name>A0A165Q701_9AGAM</name>
<dbReference type="EMBL" id="KV425600">
    <property type="protein sequence ID" value="KZT22005.1"/>
    <property type="molecule type" value="Genomic_DNA"/>
</dbReference>